<evidence type="ECO:0000313" key="3">
    <source>
        <dbReference type="Proteomes" id="UP000284842"/>
    </source>
</evidence>
<feature type="region of interest" description="Disordered" evidence="1">
    <location>
        <begin position="267"/>
        <end position="315"/>
    </location>
</feature>
<dbReference type="OrthoDB" id="3133596at2759"/>
<evidence type="ECO:0000256" key="1">
    <source>
        <dbReference type="SAM" id="MobiDB-lite"/>
    </source>
</evidence>
<dbReference type="EMBL" id="NHTK01001210">
    <property type="protein sequence ID" value="PPR01850.1"/>
    <property type="molecule type" value="Genomic_DNA"/>
</dbReference>
<feature type="compositionally biased region" description="Low complexity" evidence="1">
    <location>
        <begin position="272"/>
        <end position="305"/>
    </location>
</feature>
<dbReference type="AlphaFoldDB" id="A0A409YFR2"/>
<dbReference type="Proteomes" id="UP000284842">
    <property type="component" value="Unassembled WGS sequence"/>
</dbReference>
<evidence type="ECO:0008006" key="4">
    <source>
        <dbReference type="Google" id="ProtNLM"/>
    </source>
</evidence>
<sequence>MTPQTLRRPPSLERRTTAARKHAEKRDYSKTRCLIENCSSTKAVELAHIFDRQRTTKLSIIEAIEWGWAMRKGSLNLDTSRNILFLGASLHEIYKYWKWALVPEESVVRQYFHKSFDLPLWRKDFRDIQGETFKYTFQPIQDMEDIYIARQSTDNSQEVIIHEYPFKTLPVLTSHVHPKYVILHLGQILCSGLVGSTAHYIMEKYPWLELVEALYIRWVAAIPRNADQDPTYAQHYPQDDVQSLSSLSHSTSTASFRTPLRRIRRLRPSVDDQSSSSSSSSDSSSSSTSGSSSQGTTSNGTGSSNASHDHKTGNSDARLLTYRALREQARDDKLENPKWTKNRIASWAEQCGLRGIVHSLEWNWGLKKGSLDPDLDTPGNFFFLGSSLHQMYREWKWVLIPEASALDQFIDPDILWPESYGRAEFPEVKENTFNYIFQPVFDMEDVYVTRVSDENTQHVDIHEYPFDKFPVISSSIDPRFVILHVGQMLTSSKIELSVKDPLREKYPWLDTLEDLFSSWVGSVPHDAFKDPTYVPRPDGYISSCSESSDSGVYVEFVYCETTYRRGSIRSSSASLSTTPIGLPCCTNSQNEDVPDERPYYHTVEEIQGEVVPLTHHALEQQDNRADLQSARWTIGRISSWAIECTNSADSALPPNTICP</sequence>
<organism evidence="2 3">
    <name type="scientific">Panaeolus cyanescens</name>
    <dbReference type="NCBI Taxonomy" id="181874"/>
    <lineage>
        <taxon>Eukaryota</taxon>
        <taxon>Fungi</taxon>
        <taxon>Dikarya</taxon>
        <taxon>Basidiomycota</taxon>
        <taxon>Agaricomycotina</taxon>
        <taxon>Agaricomycetes</taxon>
        <taxon>Agaricomycetidae</taxon>
        <taxon>Agaricales</taxon>
        <taxon>Agaricineae</taxon>
        <taxon>Galeropsidaceae</taxon>
        <taxon>Panaeolus</taxon>
    </lineage>
</organism>
<gene>
    <name evidence="2" type="ORF">CVT24_001738</name>
</gene>
<reference evidence="2 3" key="1">
    <citation type="journal article" date="2018" name="Evol. Lett.">
        <title>Horizontal gene cluster transfer increased hallucinogenic mushroom diversity.</title>
        <authorList>
            <person name="Reynolds H.T."/>
            <person name="Vijayakumar V."/>
            <person name="Gluck-Thaler E."/>
            <person name="Korotkin H.B."/>
            <person name="Matheny P.B."/>
            <person name="Slot J.C."/>
        </authorList>
    </citation>
    <scope>NUCLEOTIDE SEQUENCE [LARGE SCALE GENOMIC DNA]</scope>
    <source>
        <strain evidence="2 3">2629</strain>
    </source>
</reference>
<keyword evidence="3" id="KW-1185">Reference proteome</keyword>
<protein>
    <recommendedName>
        <fullName evidence="4">HNH nuclease domain-containing protein</fullName>
    </recommendedName>
</protein>
<dbReference type="STRING" id="181874.A0A409YFR2"/>
<accession>A0A409YFR2</accession>
<feature type="region of interest" description="Disordered" evidence="1">
    <location>
        <begin position="1"/>
        <end position="24"/>
    </location>
</feature>
<proteinExistence type="predicted"/>
<comment type="caution">
    <text evidence="2">The sequence shown here is derived from an EMBL/GenBank/DDBJ whole genome shotgun (WGS) entry which is preliminary data.</text>
</comment>
<name>A0A409YFR2_9AGAR</name>
<dbReference type="InParanoid" id="A0A409YFR2"/>
<evidence type="ECO:0000313" key="2">
    <source>
        <dbReference type="EMBL" id="PPR01850.1"/>
    </source>
</evidence>